<evidence type="ECO:0000256" key="10">
    <source>
        <dbReference type="SAM" id="Phobius"/>
    </source>
</evidence>
<keyword evidence="7 10" id="KW-0472">Membrane</keyword>
<dbReference type="Pfam" id="PF03530">
    <property type="entry name" value="SK_channel"/>
    <property type="match status" value="1"/>
</dbReference>
<feature type="transmembrane region" description="Helical" evidence="10">
    <location>
        <begin position="147"/>
        <end position="171"/>
    </location>
</feature>
<keyword evidence="8 13" id="KW-0407">Ion channel</keyword>
<evidence type="ECO:0000256" key="2">
    <source>
        <dbReference type="ARBA" id="ARBA00022448"/>
    </source>
</evidence>
<dbReference type="OrthoDB" id="73653at2759"/>
<keyword evidence="12" id="KW-1185">Reference proteome</keyword>
<dbReference type="GO" id="GO:0005516">
    <property type="term" value="F:calmodulin binding"/>
    <property type="evidence" value="ECO:0007669"/>
    <property type="project" value="UniProtKB-KW"/>
</dbReference>
<evidence type="ECO:0000256" key="3">
    <source>
        <dbReference type="ARBA" id="ARBA00022692"/>
    </source>
</evidence>
<keyword evidence="3 10" id="KW-0812">Transmembrane</keyword>
<dbReference type="GeneID" id="105891927"/>
<feature type="transmembrane region" description="Helical" evidence="10">
    <location>
        <begin position="381"/>
        <end position="401"/>
    </location>
</feature>
<dbReference type="Proteomes" id="UP000515152">
    <property type="component" value="Chromosome 11"/>
</dbReference>
<evidence type="ECO:0000313" key="12">
    <source>
        <dbReference type="Proteomes" id="UP000515152"/>
    </source>
</evidence>
<dbReference type="GO" id="GO:0016020">
    <property type="term" value="C:membrane"/>
    <property type="evidence" value="ECO:0007669"/>
    <property type="project" value="UniProtKB-SubCell"/>
</dbReference>
<feature type="transmembrane region" description="Helical" evidence="10">
    <location>
        <begin position="319"/>
        <end position="339"/>
    </location>
</feature>
<protein>
    <submittedName>
        <fullName evidence="13">Intermediate conductance calcium-activated potassium channel protein 4</fullName>
    </submittedName>
</protein>
<dbReference type="Pfam" id="PF07885">
    <property type="entry name" value="Ion_trans_2"/>
    <property type="match status" value="1"/>
</dbReference>
<keyword evidence="2" id="KW-0813">Transport</keyword>
<evidence type="ECO:0000256" key="7">
    <source>
        <dbReference type="ARBA" id="ARBA00023136"/>
    </source>
</evidence>
<evidence type="ECO:0000256" key="6">
    <source>
        <dbReference type="ARBA" id="ARBA00023065"/>
    </source>
</evidence>
<evidence type="ECO:0000256" key="4">
    <source>
        <dbReference type="ARBA" id="ARBA00022860"/>
    </source>
</evidence>
<keyword evidence="6" id="KW-0406">Ion transport</keyword>
<proteinExistence type="predicted"/>
<evidence type="ECO:0000256" key="8">
    <source>
        <dbReference type="ARBA" id="ARBA00023303"/>
    </source>
</evidence>
<dbReference type="SUPFAM" id="SSF81327">
    <property type="entry name" value="Small-conductance potassium channel"/>
    <property type="match status" value="1"/>
</dbReference>
<name>A0A6P3VJL3_CLUHA</name>
<dbReference type="InterPro" id="IPR015449">
    <property type="entry name" value="K_chnl_Ca-activ_SK"/>
</dbReference>
<evidence type="ECO:0000259" key="11">
    <source>
        <dbReference type="SMART" id="SM01053"/>
    </source>
</evidence>
<dbReference type="AlphaFoldDB" id="A0A6P3VJL3"/>
<dbReference type="InterPro" id="IPR004178">
    <property type="entry name" value="CaM-bd_dom"/>
</dbReference>
<dbReference type="PANTHER" id="PTHR10153">
    <property type="entry name" value="SMALL CONDUCTANCE CALCIUM-ACTIVATED POTASSIUM CHANNEL"/>
    <property type="match status" value="1"/>
</dbReference>
<keyword evidence="5 10" id="KW-1133">Transmembrane helix</keyword>
<dbReference type="RefSeq" id="XP_012673590.1">
    <property type="nucleotide sequence ID" value="XM_012818136.3"/>
</dbReference>
<evidence type="ECO:0000256" key="9">
    <source>
        <dbReference type="SAM" id="Coils"/>
    </source>
</evidence>
<dbReference type="SUPFAM" id="SSF81324">
    <property type="entry name" value="Voltage-gated potassium channels"/>
    <property type="match status" value="1"/>
</dbReference>
<dbReference type="SMART" id="SM01053">
    <property type="entry name" value="CaMBD"/>
    <property type="match status" value="1"/>
</dbReference>
<evidence type="ECO:0000256" key="5">
    <source>
        <dbReference type="ARBA" id="ARBA00022989"/>
    </source>
</evidence>
<keyword evidence="9" id="KW-0175">Coiled coil</keyword>
<keyword evidence="4" id="KW-0112">Calmodulin-binding</keyword>
<dbReference type="InterPro" id="IPR013099">
    <property type="entry name" value="K_chnl_dom"/>
</dbReference>
<evidence type="ECO:0000256" key="1">
    <source>
        <dbReference type="ARBA" id="ARBA00004141"/>
    </source>
</evidence>
<dbReference type="CTD" id="3783"/>
<evidence type="ECO:0000313" key="13">
    <source>
        <dbReference type="RefSeq" id="XP_012673590.1"/>
    </source>
</evidence>
<dbReference type="KEGG" id="char:105891927"/>
<feature type="transmembrane region" description="Helical" evidence="10">
    <location>
        <begin position="351"/>
        <end position="369"/>
    </location>
</feature>
<feature type="coiled-coil region" evidence="9">
    <location>
        <begin position="499"/>
        <end position="533"/>
    </location>
</feature>
<gene>
    <name evidence="13" type="primary">kcnn4</name>
</gene>
<organism evidence="12 13">
    <name type="scientific">Clupea harengus</name>
    <name type="common">Atlantic herring</name>
    <dbReference type="NCBI Taxonomy" id="7950"/>
    <lineage>
        <taxon>Eukaryota</taxon>
        <taxon>Metazoa</taxon>
        <taxon>Chordata</taxon>
        <taxon>Craniata</taxon>
        <taxon>Vertebrata</taxon>
        <taxon>Euteleostomi</taxon>
        <taxon>Actinopterygii</taxon>
        <taxon>Neopterygii</taxon>
        <taxon>Teleostei</taxon>
        <taxon>Clupei</taxon>
        <taxon>Clupeiformes</taxon>
        <taxon>Clupeoidei</taxon>
        <taxon>Clupeidae</taxon>
        <taxon>Clupea</taxon>
    </lineage>
</organism>
<feature type="transmembrane region" description="Helical" evidence="10">
    <location>
        <begin position="117"/>
        <end position="135"/>
    </location>
</feature>
<dbReference type="Pfam" id="PF02888">
    <property type="entry name" value="CaMBD"/>
    <property type="match status" value="1"/>
</dbReference>
<accession>A0A6P3VJL3</accession>
<feature type="domain" description="Calmodulin-binding" evidence="11">
    <location>
        <begin position="420"/>
        <end position="494"/>
    </location>
</feature>
<comment type="subcellular location">
    <subcellularLocation>
        <location evidence="1">Membrane</location>
        <topology evidence="1">Multi-pass membrane protein</topology>
    </subcellularLocation>
</comment>
<dbReference type="Gene3D" id="1.10.287.70">
    <property type="match status" value="2"/>
</dbReference>
<sequence length="555" mass="63773">MCEEQPESLTICSPHVQCPLVIGGKARPEDKRKTKQPRRTTGTVWFGRAMEMTDRNLFPDSKVDERNCDGLIKRNGGDTEITVPLSYGLCKKVNPIEGENLYRLRNRKFLLEDKKRLCAWALATAVFGITLMILHNELCPVVYQRGSVYALTIGSAISVSTGCLLVLIVAFHYKDVRLFVIDHNQLDWRIAMTRPRVLGISLELLVCTIHPVVTYWWSPAEEEVVEEEVDASSLSQLLLDGDPPKNFSAPLCLSTRSLGPLRDVEILLTAMMFLRLYLVHRTILLHSKVLLNASYRTIGSLNKINFSFRFLLKVLMNKYPARTLLAFIVIFWILASWTLTLCERQVQERTGNMDMALWLTAITFLTVGYGDVSPETRCGRVVCLFTGLMGVASTAMMVAVMTRKLALNKGEKHVHFFMTDIQITKRVRHAAANVLRECWLLHRTDVSKYSSGQHRHRQRCLLEAIRVFRYLRIKQRRLRDHASEMVDLHKMQMIMHDMSANWNNSNRQLEQRILSMEQKLEDLNHSLQQTSQLLTQVVGRQSLEHRHPRLSAPHR</sequence>
<dbReference type="InterPro" id="IPR036122">
    <property type="entry name" value="CaM-bd_dom_sf"/>
</dbReference>
<dbReference type="GO" id="GO:0016286">
    <property type="term" value="F:small conductance calcium-activated potassium channel activity"/>
    <property type="evidence" value="ECO:0007669"/>
    <property type="project" value="InterPro"/>
</dbReference>
<reference evidence="13" key="1">
    <citation type="submission" date="2025-08" db="UniProtKB">
        <authorList>
            <consortium name="RefSeq"/>
        </authorList>
    </citation>
    <scope>IDENTIFICATION</scope>
</reference>